<reference evidence="2 3" key="1">
    <citation type="submission" date="2019-05" db="EMBL/GenBank/DDBJ databases">
        <title>Another draft genome of Portunus trituberculatus and its Hox gene families provides insights of decapod evolution.</title>
        <authorList>
            <person name="Jeong J.-H."/>
            <person name="Song I."/>
            <person name="Kim S."/>
            <person name="Choi T."/>
            <person name="Kim D."/>
            <person name="Ryu S."/>
            <person name="Kim W."/>
        </authorList>
    </citation>
    <scope>NUCLEOTIDE SEQUENCE [LARGE SCALE GENOMIC DNA]</scope>
    <source>
        <tissue evidence="2">Muscle</tissue>
    </source>
</reference>
<sequence length="95" mass="10872">MVRGRIEDPLERATLPHQVSVDEELHEEVEVPVDADGGQRHTEERHGMIETQGTKTLEHGLPQRHRHIVVLVRMVNLVPRPDDTHFCRGGVVMRC</sequence>
<keyword evidence="3" id="KW-1185">Reference proteome</keyword>
<dbReference type="Proteomes" id="UP000324222">
    <property type="component" value="Unassembled WGS sequence"/>
</dbReference>
<name>A0A5B7IHN6_PORTR</name>
<feature type="region of interest" description="Disordered" evidence="1">
    <location>
        <begin position="31"/>
        <end position="61"/>
    </location>
</feature>
<proteinExistence type="predicted"/>
<evidence type="ECO:0000313" key="3">
    <source>
        <dbReference type="Proteomes" id="UP000324222"/>
    </source>
</evidence>
<feature type="compositionally biased region" description="Basic and acidic residues" evidence="1">
    <location>
        <begin position="37"/>
        <end position="48"/>
    </location>
</feature>
<protein>
    <submittedName>
        <fullName evidence="2">Uncharacterized protein</fullName>
    </submittedName>
</protein>
<evidence type="ECO:0000313" key="2">
    <source>
        <dbReference type="EMBL" id="MPC84020.1"/>
    </source>
</evidence>
<dbReference type="AlphaFoldDB" id="A0A5B7IHN6"/>
<accession>A0A5B7IHN6</accession>
<evidence type="ECO:0000256" key="1">
    <source>
        <dbReference type="SAM" id="MobiDB-lite"/>
    </source>
</evidence>
<dbReference type="EMBL" id="VSRR010064202">
    <property type="protein sequence ID" value="MPC84020.1"/>
    <property type="molecule type" value="Genomic_DNA"/>
</dbReference>
<comment type="caution">
    <text evidence="2">The sequence shown here is derived from an EMBL/GenBank/DDBJ whole genome shotgun (WGS) entry which is preliminary data.</text>
</comment>
<organism evidence="2 3">
    <name type="scientific">Portunus trituberculatus</name>
    <name type="common">Swimming crab</name>
    <name type="synonym">Neptunus trituberculatus</name>
    <dbReference type="NCBI Taxonomy" id="210409"/>
    <lineage>
        <taxon>Eukaryota</taxon>
        <taxon>Metazoa</taxon>
        <taxon>Ecdysozoa</taxon>
        <taxon>Arthropoda</taxon>
        <taxon>Crustacea</taxon>
        <taxon>Multicrustacea</taxon>
        <taxon>Malacostraca</taxon>
        <taxon>Eumalacostraca</taxon>
        <taxon>Eucarida</taxon>
        <taxon>Decapoda</taxon>
        <taxon>Pleocyemata</taxon>
        <taxon>Brachyura</taxon>
        <taxon>Eubrachyura</taxon>
        <taxon>Portunoidea</taxon>
        <taxon>Portunidae</taxon>
        <taxon>Portuninae</taxon>
        <taxon>Portunus</taxon>
    </lineage>
</organism>
<gene>
    <name evidence="2" type="ORF">E2C01_078744</name>
</gene>